<evidence type="ECO:0000313" key="1">
    <source>
        <dbReference type="EMBL" id="EDY60498.1"/>
    </source>
</evidence>
<protein>
    <submittedName>
        <fullName evidence="1">Uncharacterized protein</fullName>
    </submittedName>
</protein>
<reference evidence="1" key="1">
    <citation type="submission" date="2009-10" db="EMBL/GenBank/DDBJ databases">
        <title>The genome sequence of Streptomyces sviceus strain ATCC 29083.</title>
        <authorList>
            <consortium name="The Broad Institute Genome Sequencing Platform"/>
            <consortium name="Broad Institute Microbial Sequencing Center"/>
            <person name="Fischbach M."/>
            <person name="Godfrey P."/>
            <person name="Ward D."/>
            <person name="Young S."/>
            <person name="Zeng Q."/>
            <person name="Koehrsen M."/>
            <person name="Alvarado L."/>
            <person name="Berlin A.M."/>
            <person name="Bochicchio J."/>
            <person name="Borenstein D."/>
            <person name="Chapman S.B."/>
            <person name="Chen Z."/>
            <person name="Engels R."/>
            <person name="Freedman E."/>
            <person name="Gellesch M."/>
            <person name="Goldberg J."/>
            <person name="Griggs A."/>
            <person name="Gujja S."/>
            <person name="Heilman E.R."/>
            <person name="Heiman D.I."/>
            <person name="Hepburn T.A."/>
            <person name="Howarth C."/>
            <person name="Jen D."/>
            <person name="Larson L."/>
            <person name="Lewis B."/>
            <person name="Mehta T."/>
            <person name="Park D."/>
            <person name="Pearson M."/>
            <person name="Richards J."/>
            <person name="Roberts A."/>
            <person name="Saif S."/>
            <person name="Shea T.D."/>
            <person name="Shenoy N."/>
            <person name="Sisk P."/>
            <person name="Stolte C."/>
            <person name="Sykes S.N."/>
            <person name="Thomson T."/>
            <person name="Walk T."/>
            <person name="White J."/>
            <person name="Yandava C."/>
            <person name="Straight P."/>
            <person name="Clardy J."/>
            <person name="Hung D."/>
            <person name="Kolter R."/>
            <person name="Mekalanos J."/>
            <person name="Walker S."/>
            <person name="Walsh C.T."/>
            <person name="Wieland-Brown L.C."/>
            <person name="Haas B."/>
            <person name="Nusbaum C."/>
            <person name="Birren B."/>
        </authorList>
    </citation>
    <scope>NUCLEOTIDE SEQUENCE [LARGE SCALE GENOMIC DNA]</scope>
    <source>
        <strain evidence="1">ATCC 29083</strain>
    </source>
</reference>
<keyword evidence="2" id="KW-1185">Reference proteome</keyword>
<dbReference type="EMBL" id="CM000951">
    <property type="protein sequence ID" value="EDY60498.1"/>
    <property type="molecule type" value="Genomic_DNA"/>
</dbReference>
<dbReference type="AlphaFoldDB" id="B5I5Z3"/>
<name>B5I5Z3_STRX2</name>
<accession>B5I5Z3</accession>
<evidence type="ECO:0000313" key="2">
    <source>
        <dbReference type="Proteomes" id="UP000002785"/>
    </source>
</evidence>
<dbReference type="HOGENOM" id="CLU_2848125_0_0_11"/>
<organism evidence="1 2">
    <name type="scientific">Streptomyces sviceus (strain ATCC 29083 / DSM 924 / JCM 4929 / NBRC 13980 / NCIMB 11184 / NRRL 5439 / UC 5370)</name>
    <dbReference type="NCBI Taxonomy" id="463191"/>
    <lineage>
        <taxon>Bacteria</taxon>
        <taxon>Bacillati</taxon>
        <taxon>Actinomycetota</taxon>
        <taxon>Actinomycetes</taxon>
        <taxon>Kitasatosporales</taxon>
        <taxon>Streptomycetaceae</taxon>
        <taxon>Streptomyces</taxon>
    </lineage>
</organism>
<dbReference type="Proteomes" id="UP000002785">
    <property type="component" value="Chromosome"/>
</dbReference>
<sequence length="65" mass="6917">MAGARRRTLKARLLSSVIVGRSGVKKAYDPMPRGVGGKQCVHVTPPACQPPRAELHLIGTVPSRS</sequence>
<gene>
    <name evidence="1" type="ORF">SSEG_10108</name>
</gene>
<proteinExistence type="predicted"/>